<gene>
    <name evidence="9" type="ORF">VN97_g12065</name>
</gene>
<keyword evidence="10" id="KW-1185">Reference proteome</keyword>
<evidence type="ECO:0000256" key="4">
    <source>
        <dbReference type="ARBA" id="ARBA00022692"/>
    </source>
</evidence>
<sequence length="120" mass="12998">MYGGASKKWSPFHPSTAPVAVNKHMSTSVAAFWTARGSIFNTQDPGPRGDNDEPPETSGTPDVKKNPTLESLGLPSTWIISLFLLVYVGVEVAIGGWIFTFLVDLRYTTTAMAGVVIFTY</sequence>
<keyword evidence="4 8" id="KW-0812">Transmembrane</keyword>
<dbReference type="AlphaFoldDB" id="A0AAI9T6Y8"/>
<protein>
    <submittedName>
        <fullName evidence="9">Uncharacterized protein</fullName>
    </submittedName>
</protein>
<comment type="caution">
    <text evidence="9">The sequence shown here is derived from an EMBL/GenBank/DDBJ whole genome shotgun (WGS) entry which is preliminary data.</text>
</comment>
<evidence type="ECO:0000256" key="7">
    <source>
        <dbReference type="SAM" id="MobiDB-lite"/>
    </source>
</evidence>
<comment type="similarity">
    <text evidence="2">Belongs to the major facilitator superfamily.</text>
</comment>
<dbReference type="GO" id="GO:0012505">
    <property type="term" value="C:endomembrane system"/>
    <property type="evidence" value="ECO:0007669"/>
    <property type="project" value="UniProtKB-SubCell"/>
</dbReference>
<dbReference type="Proteomes" id="UP001227192">
    <property type="component" value="Unassembled WGS sequence"/>
</dbReference>
<evidence type="ECO:0000256" key="6">
    <source>
        <dbReference type="ARBA" id="ARBA00023136"/>
    </source>
</evidence>
<proteinExistence type="inferred from homology"/>
<keyword evidence="5 8" id="KW-1133">Transmembrane helix</keyword>
<dbReference type="PANTHER" id="PTHR23514:SF3">
    <property type="entry name" value="BYPASS OF STOP CODON PROTEIN 6"/>
    <property type="match status" value="1"/>
</dbReference>
<reference evidence="9" key="2">
    <citation type="journal article" date="2016" name="Fungal Biol.">
        <title>Ochratoxin A production by Penicillium thymicola.</title>
        <authorList>
            <person name="Nguyen H.D.T."/>
            <person name="McMullin D.R."/>
            <person name="Ponomareva E."/>
            <person name="Riley R."/>
            <person name="Pomraning K.R."/>
            <person name="Baker S.E."/>
            <person name="Seifert K.A."/>
        </authorList>
    </citation>
    <scope>NUCLEOTIDE SEQUENCE</scope>
    <source>
        <strain evidence="9">DAOM 180753</strain>
    </source>
</reference>
<reference evidence="9" key="1">
    <citation type="submission" date="2015-06" db="EMBL/GenBank/DDBJ databases">
        <authorList>
            <person name="Nguyen H."/>
        </authorList>
    </citation>
    <scope>NUCLEOTIDE SEQUENCE</scope>
    <source>
        <strain evidence="9">DAOM 180753</strain>
    </source>
</reference>
<accession>A0AAI9T6Y8</accession>
<dbReference type="EMBL" id="LACB01000788">
    <property type="protein sequence ID" value="KAJ9481416.1"/>
    <property type="molecule type" value="Genomic_DNA"/>
</dbReference>
<name>A0AAI9T6Y8_PENTH</name>
<keyword evidence="6 8" id="KW-0472">Membrane</keyword>
<evidence type="ECO:0000256" key="1">
    <source>
        <dbReference type="ARBA" id="ARBA00004127"/>
    </source>
</evidence>
<dbReference type="GO" id="GO:0016020">
    <property type="term" value="C:membrane"/>
    <property type="evidence" value="ECO:0007669"/>
    <property type="project" value="TreeGrafter"/>
</dbReference>
<evidence type="ECO:0000256" key="3">
    <source>
        <dbReference type="ARBA" id="ARBA00022448"/>
    </source>
</evidence>
<evidence type="ECO:0000256" key="5">
    <source>
        <dbReference type="ARBA" id="ARBA00022989"/>
    </source>
</evidence>
<evidence type="ECO:0000313" key="9">
    <source>
        <dbReference type="EMBL" id="KAJ9481416.1"/>
    </source>
</evidence>
<evidence type="ECO:0000256" key="2">
    <source>
        <dbReference type="ARBA" id="ARBA00008335"/>
    </source>
</evidence>
<organism evidence="9 10">
    <name type="scientific">Penicillium thymicola</name>
    <dbReference type="NCBI Taxonomy" id="293382"/>
    <lineage>
        <taxon>Eukaryota</taxon>
        <taxon>Fungi</taxon>
        <taxon>Dikarya</taxon>
        <taxon>Ascomycota</taxon>
        <taxon>Pezizomycotina</taxon>
        <taxon>Eurotiomycetes</taxon>
        <taxon>Eurotiomycetidae</taxon>
        <taxon>Eurotiales</taxon>
        <taxon>Aspergillaceae</taxon>
        <taxon>Penicillium</taxon>
    </lineage>
</organism>
<dbReference type="PANTHER" id="PTHR23514">
    <property type="entry name" value="BYPASS OF STOP CODON PROTEIN 6"/>
    <property type="match status" value="1"/>
</dbReference>
<evidence type="ECO:0000256" key="8">
    <source>
        <dbReference type="SAM" id="Phobius"/>
    </source>
</evidence>
<feature type="transmembrane region" description="Helical" evidence="8">
    <location>
        <begin position="78"/>
        <end position="103"/>
    </location>
</feature>
<feature type="region of interest" description="Disordered" evidence="7">
    <location>
        <begin position="39"/>
        <end position="68"/>
    </location>
</feature>
<evidence type="ECO:0000313" key="10">
    <source>
        <dbReference type="Proteomes" id="UP001227192"/>
    </source>
</evidence>
<dbReference type="InterPro" id="IPR051788">
    <property type="entry name" value="MFS_Transporter"/>
</dbReference>
<keyword evidence="3" id="KW-0813">Transport</keyword>
<comment type="subcellular location">
    <subcellularLocation>
        <location evidence="1">Endomembrane system</location>
        <topology evidence="1">Multi-pass membrane protein</topology>
    </subcellularLocation>
</comment>